<dbReference type="EMBL" id="JBBPHU010000003">
    <property type="protein sequence ID" value="KAK7520268.1"/>
    <property type="molecule type" value="Genomic_DNA"/>
</dbReference>
<keyword evidence="1" id="KW-1133">Transmembrane helix</keyword>
<keyword evidence="1" id="KW-0812">Transmembrane</keyword>
<sequence length="88" mass="9843">MYVCTHVCVTHTLFYFLYFSRLLSVCLPYLIILVLVTLKALLELVTFLLPLLLYCFRTRCCVCVFLHSDRCGASSSSSSGGCDCGNSQ</sequence>
<gene>
    <name evidence="2" type="ORF">IWZ03DRAFT_133926</name>
</gene>
<keyword evidence="3" id="KW-1185">Reference proteome</keyword>
<feature type="transmembrane region" description="Helical" evidence="1">
    <location>
        <begin position="44"/>
        <end position="66"/>
    </location>
</feature>
<proteinExistence type="predicted"/>
<evidence type="ECO:0000313" key="2">
    <source>
        <dbReference type="EMBL" id="KAK7520268.1"/>
    </source>
</evidence>
<protein>
    <submittedName>
        <fullName evidence="2">Uncharacterized protein</fullName>
    </submittedName>
</protein>
<reference evidence="2 3" key="1">
    <citation type="submission" date="2024-04" db="EMBL/GenBank/DDBJ databases">
        <title>Phyllosticta paracitricarpa is synonymous to the EU quarantine fungus P. citricarpa based on phylogenomic analyses.</title>
        <authorList>
            <consortium name="Lawrence Berkeley National Laboratory"/>
            <person name="Van Ingen-Buijs V.A."/>
            <person name="Van Westerhoven A.C."/>
            <person name="Haridas S."/>
            <person name="Skiadas P."/>
            <person name="Martin F."/>
            <person name="Groenewald J.Z."/>
            <person name="Crous P.W."/>
            <person name="Seidl M.F."/>
        </authorList>
    </citation>
    <scope>NUCLEOTIDE SEQUENCE [LARGE SCALE GENOMIC DNA]</scope>
    <source>
        <strain evidence="2 3">CBS 123371</strain>
    </source>
</reference>
<keyword evidence="1" id="KW-0472">Membrane</keyword>
<name>A0ABR1KRW4_9PEZI</name>
<dbReference type="Proteomes" id="UP001363622">
    <property type="component" value="Unassembled WGS sequence"/>
</dbReference>
<evidence type="ECO:0000256" key="1">
    <source>
        <dbReference type="SAM" id="Phobius"/>
    </source>
</evidence>
<accession>A0ABR1KRW4</accession>
<comment type="caution">
    <text evidence="2">The sequence shown here is derived from an EMBL/GenBank/DDBJ whole genome shotgun (WGS) entry which is preliminary data.</text>
</comment>
<feature type="transmembrane region" description="Helical" evidence="1">
    <location>
        <begin position="12"/>
        <end position="38"/>
    </location>
</feature>
<evidence type="ECO:0000313" key="3">
    <source>
        <dbReference type="Proteomes" id="UP001363622"/>
    </source>
</evidence>
<organism evidence="2 3">
    <name type="scientific">Phyllosticta citriasiana</name>
    <dbReference type="NCBI Taxonomy" id="595635"/>
    <lineage>
        <taxon>Eukaryota</taxon>
        <taxon>Fungi</taxon>
        <taxon>Dikarya</taxon>
        <taxon>Ascomycota</taxon>
        <taxon>Pezizomycotina</taxon>
        <taxon>Dothideomycetes</taxon>
        <taxon>Dothideomycetes incertae sedis</taxon>
        <taxon>Botryosphaeriales</taxon>
        <taxon>Phyllostictaceae</taxon>
        <taxon>Phyllosticta</taxon>
    </lineage>
</organism>